<feature type="signal peptide" evidence="4">
    <location>
        <begin position="1"/>
        <end position="42"/>
    </location>
</feature>
<evidence type="ECO:0000313" key="7">
    <source>
        <dbReference type="Proteomes" id="UP000183530"/>
    </source>
</evidence>
<keyword evidence="2" id="KW-0175">Coiled coil</keyword>
<dbReference type="Gene3D" id="2.70.70.10">
    <property type="entry name" value="Glucose Permease (Domain IIA)"/>
    <property type="match status" value="1"/>
</dbReference>
<dbReference type="PANTHER" id="PTHR21666:SF289">
    <property type="entry name" value="L-ALA--D-GLU ENDOPEPTIDASE"/>
    <property type="match status" value="1"/>
</dbReference>
<feature type="region of interest" description="Disordered" evidence="3">
    <location>
        <begin position="351"/>
        <end position="371"/>
    </location>
</feature>
<gene>
    <name evidence="6" type="ORF">BHE16_00980</name>
</gene>
<dbReference type="CDD" id="cd12797">
    <property type="entry name" value="M23_peptidase"/>
    <property type="match status" value="1"/>
</dbReference>
<feature type="compositionally biased region" description="Low complexity" evidence="3">
    <location>
        <begin position="351"/>
        <end position="363"/>
    </location>
</feature>
<feature type="domain" description="M23ase beta-sheet core" evidence="5">
    <location>
        <begin position="405"/>
        <end position="504"/>
    </location>
</feature>
<sequence>MGPTERHTVTTPSRALRLSKAVIAGSFAALLTVGLVTPGANADELDDRKDQIEQNISSLEEDLEYLDGNIQATAKKLKEYQDQLPGAQAELKAAEGRVSQATGEVDSLRQRVSAAESSRDELSAEMENDDAESEESKKLIGEIATRAYQRGGVSGNLGFLVGGARTESLGSGIELADHAMRSQNAIVEQLSQKRAAQENAAKRLEAVEAEIKDLKSQADAALVREQQARDAALSSKEKVDSLISGAEQLSAKLAAERPKVQSRLQAQQDEHDQVIKDIAARQEQLRKEAEERRQKALEAKRKAEADAKRKTAIAAEKARQAEAARQAQAADAARKAEAAAAAQREADAAAAAEAEANAAEQAQSSQTSSWGLSVPVSGGYITSNFGWRATPEGTIDYSGTGGYLHAGVDWGFGGTCGAPVYASAAGEVWVAGWGGSSGNKVTLSHGVMNGSALATNYHHLSAVNVSAGQTVQRGDIIGYVGTTGNSTGCHLHFETVFNGELVDPLTLL</sequence>
<evidence type="ECO:0000256" key="2">
    <source>
        <dbReference type="SAM" id="Coils"/>
    </source>
</evidence>
<dbReference type="KEGG" id="nae:BHE16_00980"/>
<evidence type="ECO:0000256" key="1">
    <source>
        <dbReference type="ARBA" id="ARBA00022729"/>
    </source>
</evidence>
<accession>A0A1L2ZRH4</accession>
<dbReference type="EMBL" id="CP018135">
    <property type="protein sequence ID" value="APF41622.1"/>
    <property type="molecule type" value="Genomic_DNA"/>
</dbReference>
<feature type="coiled-coil region" evidence="2">
    <location>
        <begin position="187"/>
        <end position="224"/>
    </location>
</feature>
<protein>
    <recommendedName>
        <fullName evidence="5">M23ase beta-sheet core domain-containing protein</fullName>
    </recommendedName>
</protein>
<dbReference type="Pfam" id="PF01551">
    <property type="entry name" value="Peptidase_M23"/>
    <property type="match status" value="1"/>
</dbReference>
<evidence type="ECO:0000259" key="5">
    <source>
        <dbReference type="Pfam" id="PF01551"/>
    </source>
</evidence>
<evidence type="ECO:0000256" key="3">
    <source>
        <dbReference type="SAM" id="MobiDB-lite"/>
    </source>
</evidence>
<feature type="chain" id="PRO_5013381018" description="M23ase beta-sheet core domain-containing protein" evidence="4">
    <location>
        <begin position="43"/>
        <end position="508"/>
    </location>
</feature>
<name>A0A1L2ZRH4_9MICC</name>
<dbReference type="InterPro" id="IPR011055">
    <property type="entry name" value="Dup_hybrid_motif"/>
</dbReference>
<feature type="region of interest" description="Disordered" evidence="3">
    <location>
        <begin position="98"/>
        <end position="136"/>
    </location>
</feature>
<feature type="compositionally biased region" description="Acidic residues" evidence="3">
    <location>
        <begin position="123"/>
        <end position="133"/>
    </location>
</feature>
<proteinExistence type="predicted"/>
<dbReference type="InterPro" id="IPR016047">
    <property type="entry name" value="M23ase_b-sheet_dom"/>
</dbReference>
<dbReference type="SUPFAM" id="SSF57997">
    <property type="entry name" value="Tropomyosin"/>
    <property type="match status" value="1"/>
</dbReference>
<dbReference type="SUPFAM" id="SSF51261">
    <property type="entry name" value="Duplicated hybrid motif"/>
    <property type="match status" value="1"/>
</dbReference>
<feature type="compositionally biased region" description="Basic and acidic residues" evidence="3">
    <location>
        <begin position="285"/>
        <end position="309"/>
    </location>
</feature>
<keyword evidence="1 4" id="KW-0732">Signal</keyword>
<keyword evidence="7" id="KW-1185">Reference proteome</keyword>
<dbReference type="GO" id="GO:0004222">
    <property type="term" value="F:metalloendopeptidase activity"/>
    <property type="evidence" value="ECO:0007669"/>
    <property type="project" value="TreeGrafter"/>
</dbReference>
<organism evidence="6 7">
    <name type="scientific">Neomicrococcus aestuarii</name>
    <dbReference type="NCBI Taxonomy" id="556325"/>
    <lineage>
        <taxon>Bacteria</taxon>
        <taxon>Bacillati</taxon>
        <taxon>Actinomycetota</taxon>
        <taxon>Actinomycetes</taxon>
        <taxon>Micrococcales</taxon>
        <taxon>Micrococcaceae</taxon>
        <taxon>Neomicrococcus</taxon>
    </lineage>
</organism>
<evidence type="ECO:0000256" key="4">
    <source>
        <dbReference type="SAM" id="SignalP"/>
    </source>
</evidence>
<dbReference type="PANTHER" id="PTHR21666">
    <property type="entry name" value="PEPTIDASE-RELATED"/>
    <property type="match status" value="1"/>
</dbReference>
<feature type="region of interest" description="Disordered" evidence="3">
    <location>
        <begin position="285"/>
        <end position="319"/>
    </location>
</feature>
<reference evidence="6 7" key="1">
    <citation type="submission" date="2016-11" db="EMBL/GenBank/DDBJ databases">
        <title>Genome sequencing of Zhihengliuella aestuarii B18 antagonistic to Plasmodiophora brassicae.</title>
        <authorList>
            <person name="Luo Y."/>
        </authorList>
    </citation>
    <scope>NUCLEOTIDE SEQUENCE [LARGE SCALE GENOMIC DNA]</scope>
    <source>
        <strain evidence="6 7">B18</strain>
    </source>
</reference>
<dbReference type="Gene3D" id="1.20.5.340">
    <property type="match status" value="1"/>
</dbReference>
<dbReference type="AlphaFoldDB" id="A0A1L2ZRH4"/>
<dbReference type="InterPro" id="IPR050570">
    <property type="entry name" value="Cell_wall_metabolism_enzyme"/>
</dbReference>
<evidence type="ECO:0000313" key="6">
    <source>
        <dbReference type="EMBL" id="APF41622.1"/>
    </source>
</evidence>
<dbReference type="STRING" id="556325.BHE16_00980"/>
<dbReference type="Proteomes" id="UP000183530">
    <property type="component" value="Chromosome"/>
</dbReference>